<comment type="caution">
    <text evidence="2">The sequence shown here is derived from an EMBL/GenBank/DDBJ whole genome shotgun (WGS) entry which is preliminary data.</text>
</comment>
<keyword evidence="3" id="KW-1185">Reference proteome</keyword>
<evidence type="ECO:0000313" key="3">
    <source>
        <dbReference type="Proteomes" id="UP001187415"/>
    </source>
</evidence>
<gene>
    <name evidence="2" type="ORF">Q5P01_003397</name>
</gene>
<evidence type="ECO:0000256" key="1">
    <source>
        <dbReference type="SAM" id="Coils"/>
    </source>
</evidence>
<organism evidence="2 3">
    <name type="scientific">Channa striata</name>
    <name type="common">Snakehead murrel</name>
    <name type="synonym">Ophicephalus striatus</name>
    <dbReference type="NCBI Taxonomy" id="64152"/>
    <lineage>
        <taxon>Eukaryota</taxon>
        <taxon>Metazoa</taxon>
        <taxon>Chordata</taxon>
        <taxon>Craniata</taxon>
        <taxon>Vertebrata</taxon>
        <taxon>Euteleostomi</taxon>
        <taxon>Actinopterygii</taxon>
        <taxon>Neopterygii</taxon>
        <taxon>Teleostei</taxon>
        <taxon>Neoteleostei</taxon>
        <taxon>Acanthomorphata</taxon>
        <taxon>Anabantaria</taxon>
        <taxon>Anabantiformes</taxon>
        <taxon>Channoidei</taxon>
        <taxon>Channidae</taxon>
        <taxon>Channa</taxon>
    </lineage>
</organism>
<evidence type="ECO:0000313" key="2">
    <source>
        <dbReference type="EMBL" id="KAK2858777.1"/>
    </source>
</evidence>
<protein>
    <submittedName>
        <fullName evidence="2">Uncharacterized protein</fullName>
    </submittedName>
</protein>
<dbReference type="EMBL" id="JAUPFM010000002">
    <property type="protein sequence ID" value="KAK2858777.1"/>
    <property type="molecule type" value="Genomic_DNA"/>
</dbReference>
<proteinExistence type="predicted"/>
<accession>A0AA88NJL2</accession>
<reference evidence="2" key="1">
    <citation type="submission" date="2023-07" db="EMBL/GenBank/DDBJ databases">
        <title>Chromosome-level Genome Assembly of Striped Snakehead (Channa striata).</title>
        <authorList>
            <person name="Liu H."/>
        </authorList>
    </citation>
    <scope>NUCLEOTIDE SEQUENCE</scope>
    <source>
        <strain evidence="2">Gz</strain>
        <tissue evidence="2">Muscle</tissue>
    </source>
</reference>
<dbReference type="AlphaFoldDB" id="A0AA88NJL2"/>
<name>A0AA88NJL2_CHASR</name>
<keyword evidence="1" id="KW-0175">Coiled coil</keyword>
<sequence>MTHVKKFQVIPMSKSMRCLCKEEDYAFLGTTEKTIKEVAEGAGFLEDDWRDKKEERDRRQLEREQQEKNRLREIERCKKEQELQWRTRVAELTSVQEKALQDRLARIRSFREFQRKVLAEEARLESEAASLPPNQLLTRM</sequence>
<dbReference type="Proteomes" id="UP001187415">
    <property type="component" value="Unassembled WGS sequence"/>
</dbReference>
<feature type="coiled-coil region" evidence="1">
    <location>
        <begin position="51"/>
        <end position="84"/>
    </location>
</feature>